<dbReference type="EMBL" id="PXYW01000028">
    <property type="protein sequence ID" value="PSR33048.1"/>
    <property type="molecule type" value="Genomic_DNA"/>
</dbReference>
<organism evidence="1 2">
    <name type="scientific">Sulfobacillus benefaciens</name>
    <dbReference type="NCBI Taxonomy" id="453960"/>
    <lineage>
        <taxon>Bacteria</taxon>
        <taxon>Bacillati</taxon>
        <taxon>Bacillota</taxon>
        <taxon>Clostridia</taxon>
        <taxon>Eubacteriales</taxon>
        <taxon>Clostridiales Family XVII. Incertae Sedis</taxon>
        <taxon>Sulfobacillus</taxon>
    </lineage>
</organism>
<dbReference type="AlphaFoldDB" id="A0A2T2XF07"/>
<proteinExistence type="predicted"/>
<evidence type="ECO:0000313" key="2">
    <source>
        <dbReference type="Proteomes" id="UP000242972"/>
    </source>
</evidence>
<sequence>MSGVRQVHYGARDREAGSIVLLTGTPYIANKHIQVSGPYPEVQTISLVLMTDHLLRLNSPRTSDFLRSFHQDDPRSVALGKEWFSTGYLANAANERWPINRVIEAIQSALGHC</sequence>
<reference evidence="1 2" key="1">
    <citation type="journal article" date="2014" name="BMC Genomics">
        <title>Comparison of environmental and isolate Sulfobacillus genomes reveals diverse carbon, sulfur, nitrogen, and hydrogen metabolisms.</title>
        <authorList>
            <person name="Justice N.B."/>
            <person name="Norman A."/>
            <person name="Brown C.T."/>
            <person name="Singh A."/>
            <person name="Thomas B.C."/>
            <person name="Banfield J.F."/>
        </authorList>
    </citation>
    <scope>NUCLEOTIDE SEQUENCE [LARGE SCALE GENOMIC DNA]</scope>
    <source>
        <strain evidence="1">AMDSBA4</strain>
    </source>
</reference>
<dbReference type="Proteomes" id="UP000242972">
    <property type="component" value="Unassembled WGS sequence"/>
</dbReference>
<comment type="caution">
    <text evidence="1">The sequence shown here is derived from an EMBL/GenBank/DDBJ whole genome shotgun (WGS) entry which is preliminary data.</text>
</comment>
<gene>
    <name evidence="1" type="ORF">C7B46_11645</name>
</gene>
<name>A0A2T2XF07_9FIRM</name>
<accession>A0A2T2XF07</accession>
<evidence type="ECO:0000313" key="1">
    <source>
        <dbReference type="EMBL" id="PSR33048.1"/>
    </source>
</evidence>
<protein>
    <submittedName>
        <fullName evidence="1">Uncharacterized protein</fullName>
    </submittedName>
</protein>